<dbReference type="OMA" id="FVRDTYH"/>
<dbReference type="PANTHER" id="PTHR46108:SF4">
    <property type="entry name" value="BLUE CHEESE"/>
    <property type="match status" value="1"/>
</dbReference>
<feature type="domain" description="Alfy-like armadillo-like repeat" evidence="2">
    <location>
        <begin position="639"/>
        <end position="727"/>
    </location>
</feature>
<evidence type="ECO:0000313" key="3">
    <source>
        <dbReference type="EMBL" id="EGT37832.1"/>
    </source>
</evidence>
<dbReference type="Pfam" id="PF23295">
    <property type="entry name" value="Arm_4"/>
    <property type="match status" value="1"/>
</dbReference>
<reference evidence="4" key="1">
    <citation type="submission" date="2011-07" db="EMBL/GenBank/DDBJ databases">
        <authorList>
            <consortium name="Caenorhabditis brenneri Sequencing and Analysis Consortium"/>
            <person name="Wilson R.K."/>
        </authorList>
    </citation>
    <scope>NUCLEOTIDE SEQUENCE [LARGE SCALE GENOMIC DNA]</scope>
    <source>
        <strain evidence="4">PB2801</strain>
    </source>
</reference>
<dbReference type="EMBL" id="GL379951">
    <property type="protein sequence ID" value="EGT37832.1"/>
    <property type="molecule type" value="Genomic_DNA"/>
</dbReference>
<dbReference type="Proteomes" id="UP000008068">
    <property type="component" value="Unassembled WGS sequence"/>
</dbReference>
<dbReference type="eggNOG" id="KOG1786">
    <property type="taxonomic scope" value="Eukaryota"/>
</dbReference>
<dbReference type="FunCoup" id="G0NUI4">
    <property type="interactions" value="2694"/>
</dbReference>
<dbReference type="InParanoid" id="G0NUI4"/>
<dbReference type="HOGENOM" id="CLU_000175_5_0_1"/>
<dbReference type="InterPro" id="IPR051944">
    <property type="entry name" value="BEACH_domain_protein"/>
</dbReference>
<dbReference type="InterPro" id="IPR056252">
    <property type="entry name" value="Alfy-like_Arm-like"/>
</dbReference>
<evidence type="ECO:0000259" key="2">
    <source>
        <dbReference type="Pfam" id="PF23295"/>
    </source>
</evidence>
<proteinExistence type="predicted"/>
<keyword evidence="1" id="KW-0853">WD repeat</keyword>
<dbReference type="eggNOG" id="KOG1788">
    <property type="taxonomic scope" value="Eukaryota"/>
</dbReference>
<evidence type="ECO:0000256" key="1">
    <source>
        <dbReference type="ARBA" id="ARBA00022574"/>
    </source>
</evidence>
<sequence length="2345" mass="262828">MESRDERTLSLLHLRKTFSEYLKIPVSGSRSNDPSRLLPLFHKVMSMYTPQQLASEFKEVVHFATFLCSVLVKEVRQRAASTGTIEAAQSIAEFLRPGTELRGFSILEAIRFLLSSEDEIMIDAACKVSLPSTLVKTIYLFFDLPAAATATIENSENDTDDEEELRKNNEKLHEMISQIMEGLCRFKCVSEELVRKDDLLLLFVGTTSQVAEANNNWRKLCARLLEVIADKVSELYWFGIIIALDFTVDHQRRYQIRDCQKMCSDIRQKYLISTCESAFGCSKNCGVNNLFILFSKDSAYLTDQLLDEFYEADGYTVIKDFLLRNEADNEIVRNILLMAISLVNSGKFEISPQYTSGLVQLPAFQLPVPAGNGLSVRNLNAFALLYHVFLESSSESTSCTVIDILHSIYTCDPANYFILDREYPLSIFIDQLERKPHAVRVKLLELIEFAVFHLGHIPCRELISLCVLLKTEISAGKTAMCTIIVQMCFKLITVDAIIKDAFREVGLLDALCYIIRRMYEMYEKNVQAASFTVTSTSSRSQDQLKLALLTTDLLTIIIKNNTENGKLFTECFGAKLLVEIVCEVNEEWRSSLLQLVKQLLIVAPTDQYIVHLVNTLQDRIPIENLEVMFSLLKALLGVVRESHKVRIQFRKAGGFLALSALLLGLERRFSDVQPTRDEKIPREQCQMLEFVHIIFKVFTLSMRFEPSNAKYFATEITWDSITSLLRLTSIFNESTIISIDEPEWKTLTQPDLASEIAACHEVFRLDDNIEAGNVPKEMPFSIYFGCYVCRLIFNMALDNYEKMTTDIRWNEDGASLEESIVSWTSSLLVHPGAIISMLCLLPSISSSPTAPTPLSSKDMKWTVAAQYYVSLLLKAILKSERNQQIMCQVDMPKHLLKIAGKLFLTENHVLLQSFYYLLERLSYQSLTPNQLRSFLRLDSPLCCRSLDDDDEDENGSGITNNEGGPVPLQRVKALVSMMTPRDQYIGTAPSFVEFDMAVEGFAALYLPSLAPLFSTTKAERIFPPLNGFSFCTWIYIDSLSDKKADAHPIRLLTVTRAVAPPTSELSSKKPSQPVHLACFQCQFSAFDRSLLISTEESDQPGADLEKVANFQTEKLIRITLADQVRCGEWFHLAVVFNRSVLKSSQVSVYLNGRHVSTQKLMYVAQNAGGAATQLAQTYSVNAVVGTLPALRRPSRLRFRLASIFLAEEPMTAETVKAVVQLQPHYIGNFQTANVERTPLFHEEKIVFSLSAAATQELTLAKIRTMYGKMDAEILSQHLGISPNDHSTPLRVLCNTISHAPGPGRTFGGVVVGYLGMRTFTPRPVPSLLDSIGGFASVYGLIAMAVDSEGLYASLKSLVSAIRSQPRLLATWNNNRSYQILAVLLEDKANMLNSHIMHMVFNVTGTADTSREHAPTISNPSAFEDLLCDLKVWKGAPSELHKMLLDHFYELITDHQLNNLQVVRRSSLLSRLLLVIHDEVSLIQNTDEIIFNLISAIIQPMCDSRSILKVGQCIAATLPTTEAECYEDSHMPFHISEIQKLFLKSTENPPQALHRVYIRNRLLNIIANFLSNSNAQVQQQMCEQLVRTLGFDWLFALMSPGVHSGTIYLALRILLLILNQPSLLIRFKEGSANGGWLSEADSVVRNRAAVVLGFSVSAHGGAVGSKIDINPELSNCGGFAALEHLMAAHADKPYPYYAMLSLLVGQPVPALRFCDQFNMELVWTHVFGLNSTSSVFDAINSVNFCFDALIPLLAMIRTSIYHQSTIHQQWAITNPSTVIQMITFMYQNSPAFFNIAHSDEFILALFSTLIEDTNAMGVKSEVANRRSQDGSPDAEYFQAFLVQPNVKIVMDLLKKICSDNLQVNTSKNDTIIDIILDNISESGITRKTQVACLTSLLHSVLEHAVSTDLLASSALPPSIQAQNIIQIVSNISLLSSRAVDAFWNGLVIGSESMRMLSTIYHIQVLANKKVNKAVNAEPITGCIMRMTLFILSRPIDSVPVQLSVLDALSSLVSKRYLFLASNEAWFFASLTHLIFMLSVTPDVLFQDDSSDLDRTSAQVAMCACRVWTDVIYAKQGLIEETFKKPCVPDINAARALLSHPAGVQWQQFVDSQLRAIQAGSASQNASYTTKDMIQQQISSKFNRVASGITRFAAKRSMSTTTALPSSGPGSVAAWKNTSADKQVIFMWLRVHVSLIKELVRAQSTRYTEWHAHVRKWCLHDWHQWEAELTRERGIWGPERASKLEKFKLDLTEGPTTRMRRKLIPNRNFYHIYPFRPHLEAPSAKAQRAKVAISLDSKLYYEACLIHRRRTLDTRIIDSSSVSVTSPEDGSGSSSNLLGYSFTDLSH</sequence>
<name>G0NUI4_CAEBE</name>
<accession>G0NUI4</accession>
<dbReference type="STRING" id="135651.G0NUI4"/>
<keyword evidence="4" id="KW-1185">Reference proteome</keyword>
<organism evidence="4">
    <name type="scientific">Caenorhabditis brenneri</name>
    <name type="common">Nematode worm</name>
    <dbReference type="NCBI Taxonomy" id="135651"/>
    <lineage>
        <taxon>Eukaryota</taxon>
        <taxon>Metazoa</taxon>
        <taxon>Ecdysozoa</taxon>
        <taxon>Nematoda</taxon>
        <taxon>Chromadorea</taxon>
        <taxon>Rhabditida</taxon>
        <taxon>Rhabditina</taxon>
        <taxon>Rhabditomorpha</taxon>
        <taxon>Rhabditoidea</taxon>
        <taxon>Rhabditidae</taxon>
        <taxon>Peloderinae</taxon>
        <taxon>Caenorhabditis</taxon>
    </lineage>
</organism>
<gene>
    <name evidence="3" type="ORF">CAEBREN_06799</name>
</gene>
<dbReference type="OrthoDB" id="10018316at2759"/>
<protein>
    <recommendedName>
        <fullName evidence="2">Alfy-like armadillo-like repeat domain-containing protein</fullName>
    </recommendedName>
</protein>
<dbReference type="Gene3D" id="2.60.120.200">
    <property type="match status" value="1"/>
</dbReference>
<evidence type="ECO:0000313" key="4">
    <source>
        <dbReference type="Proteomes" id="UP000008068"/>
    </source>
</evidence>
<dbReference type="PANTHER" id="PTHR46108">
    <property type="entry name" value="BLUE CHEESE"/>
    <property type="match status" value="1"/>
</dbReference>